<dbReference type="EMBL" id="GBRH01200039">
    <property type="protein sequence ID" value="JAD97856.1"/>
    <property type="molecule type" value="Transcribed_RNA"/>
</dbReference>
<name>A0A0A9ECQ6_ARUDO</name>
<evidence type="ECO:0000313" key="1">
    <source>
        <dbReference type="EMBL" id="JAD97856.1"/>
    </source>
</evidence>
<reference evidence="1" key="2">
    <citation type="journal article" date="2015" name="Data Brief">
        <title>Shoot transcriptome of the giant reed, Arundo donax.</title>
        <authorList>
            <person name="Barrero R.A."/>
            <person name="Guerrero F.D."/>
            <person name="Moolhuijzen P."/>
            <person name="Goolsby J.A."/>
            <person name="Tidwell J."/>
            <person name="Bellgard S.E."/>
            <person name="Bellgard M.I."/>
        </authorList>
    </citation>
    <scope>NUCLEOTIDE SEQUENCE</scope>
    <source>
        <tissue evidence="1">Shoot tissue taken approximately 20 cm above the soil surface</tissue>
    </source>
</reference>
<reference evidence="1" key="1">
    <citation type="submission" date="2014-09" db="EMBL/GenBank/DDBJ databases">
        <authorList>
            <person name="Magalhaes I.L.F."/>
            <person name="Oliveira U."/>
            <person name="Santos F.R."/>
            <person name="Vidigal T.H.D.A."/>
            <person name="Brescovit A.D."/>
            <person name="Santos A.J."/>
        </authorList>
    </citation>
    <scope>NUCLEOTIDE SEQUENCE</scope>
    <source>
        <tissue evidence="1">Shoot tissue taken approximately 20 cm above the soil surface</tissue>
    </source>
</reference>
<protein>
    <submittedName>
        <fullName evidence="1">Uncharacterized protein</fullName>
    </submittedName>
</protein>
<dbReference type="AlphaFoldDB" id="A0A0A9ECQ6"/>
<proteinExistence type="predicted"/>
<sequence>MPGRPGPPCYPGSCRIMVCFWPIPRGSPRNDHS</sequence>
<accession>A0A0A9ECQ6</accession>
<organism evidence="1">
    <name type="scientific">Arundo donax</name>
    <name type="common">Giant reed</name>
    <name type="synonym">Donax arundinaceus</name>
    <dbReference type="NCBI Taxonomy" id="35708"/>
    <lineage>
        <taxon>Eukaryota</taxon>
        <taxon>Viridiplantae</taxon>
        <taxon>Streptophyta</taxon>
        <taxon>Embryophyta</taxon>
        <taxon>Tracheophyta</taxon>
        <taxon>Spermatophyta</taxon>
        <taxon>Magnoliopsida</taxon>
        <taxon>Liliopsida</taxon>
        <taxon>Poales</taxon>
        <taxon>Poaceae</taxon>
        <taxon>PACMAD clade</taxon>
        <taxon>Arundinoideae</taxon>
        <taxon>Arundineae</taxon>
        <taxon>Arundo</taxon>
    </lineage>
</organism>